<evidence type="ECO:0000256" key="1">
    <source>
        <dbReference type="SAM" id="SignalP"/>
    </source>
</evidence>
<reference evidence="2 3" key="1">
    <citation type="submission" date="2019-03" db="EMBL/GenBank/DDBJ databases">
        <title>Characterization of a novel Mycoplasma cynos real-time PCR assay.</title>
        <authorList>
            <person name="Tallmadge R.L."/>
            <person name="Mitchell P.K."/>
            <person name="Goodman L."/>
        </authorList>
    </citation>
    <scope>NUCLEOTIDE SEQUENCE [LARGE SCALE GENOMIC DNA]</scope>
    <source>
        <strain evidence="2 3">1642</strain>
    </source>
</reference>
<sequence>MQNRVKLLSIIPLTLPFIATSCSTSLNKINSLITNNIDKWNLFTDFDHKIIFNQDNSPKDTNVEQISTKTIESNQYKDFLTSELSTIGLAKELALPFDIFNSDDERVEKLEPDHIYSLIRGRDSSLPKSYEYHFKNFEKQKGYKNRYLFDYKDEFRITTGAELLKHNPKIDQLNKILYTVKDENTYTYLDTNKHTQGWRQYIDGFNGSLFEEDHRKINPIKKYLVFNTVVLRNYNWVHYTNEDNIFDWFIQVKDHKLLFNRLLMNQKLNERVIDQSWSSAGQSFFNNIVRNIVVKNYIFEIDKLSETLKISPEEFSVKNNIVLDRKNYYKNFSGTAPKNWINTKEELYLFLRLRLISQSSIQKYFDSIKKNKDKWEPTIVATPTVKK</sequence>
<evidence type="ECO:0000313" key="2">
    <source>
        <dbReference type="EMBL" id="TQC51585.1"/>
    </source>
</evidence>
<dbReference type="PROSITE" id="PS51257">
    <property type="entry name" value="PROKAR_LIPOPROTEIN"/>
    <property type="match status" value="1"/>
</dbReference>
<protein>
    <recommendedName>
        <fullName evidence="4">Lipoprotein</fullName>
    </recommendedName>
</protein>
<proteinExistence type="predicted"/>
<feature type="chain" id="PRO_5021355888" description="Lipoprotein" evidence="1">
    <location>
        <begin position="22"/>
        <end position="387"/>
    </location>
</feature>
<keyword evidence="3" id="KW-1185">Reference proteome</keyword>
<gene>
    <name evidence="2" type="ORF">E1I18_01615</name>
</gene>
<comment type="caution">
    <text evidence="2">The sequence shown here is derived from an EMBL/GenBank/DDBJ whole genome shotgun (WGS) entry which is preliminary data.</text>
</comment>
<dbReference type="RefSeq" id="WP_141483858.1">
    <property type="nucleotide sequence ID" value="NZ_SMDN01000005.1"/>
</dbReference>
<dbReference type="OrthoDB" id="402364at2"/>
<dbReference type="EMBL" id="SMDN01000005">
    <property type="protein sequence ID" value="TQC51585.1"/>
    <property type="molecule type" value="Genomic_DNA"/>
</dbReference>
<organism evidence="2 3">
    <name type="scientific">Mycoplasmopsis mucosicanis</name>
    <dbReference type="NCBI Taxonomy" id="458208"/>
    <lineage>
        <taxon>Bacteria</taxon>
        <taxon>Bacillati</taxon>
        <taxon>Mycoplasmatota</taxon>
        <taxon>Mycoplasmoidales</taxon>
        <taxon>Metamycoplasmataceae</taxon>
        <taxon>Mycoplasmopsis</taxon>
    </lineage>
</organism>
<accession>A0A507SMY5</accession>
<feature type="signal peptide" evidence="1">
    <location>
        <begin position="1"/>
        <end position="21"/>
    </location>
</feature>
<evidence type="ECO:0000313" key="3">
    <source>
        <dbReference type="Proteomes" id="UP000320801"/>
    </source>
</evidence>
<name>A0A507SMY5_9BACT</name>
<keyword evidence="1" id="KW-0732">Signal</keyword>
<evidence type="ECO:0008006" key="4">
    <source>
        <dbReference type="Google" id="ProtNLM"/>
    </source>
</evidence>
<dbReference type="AlphaFoldDB" id="A0A507SMY5"/>
<dbReference type="Proteomes" id="UP000320801">
    <property type="component" value="Unassembled WGS sequence"/>
</dbReference>